<keyword evidence="2" id="KW-0472">Membrane</keyword>
<feature type="transmembrane region" description="Helical" evidence="2">
    <location>
        <begin position="265"/>
        <end position="284"/>
    </location>
</feature>
<evidence type="ECO:0000313" key="3">
    <source>
        <dbReference type="EMBL" id="CAD5214126.1"/>
    </source>
</evidence>
<dbReference type="InterPro" id="IPR004151">
    <property type="entry name" value="7TM_GPCR_serpentine_rcpt_Sre"/>
</dbReference>
<feature type="transmembrane region" description="Helical" evidence="2">
    <location>
        <begin position="85"/>
        <end position="107"/>
    </location>
</feature>
<name>A0A1I7SCF9_BURXY</name>
<dbReference type="Proteomes" id="UP000095284">
    <property type="component" value="Unplaced"/>
</dbReference>
<dbReference type="PANTHER" id="PTHR47521">
    <property type="entry name" value="SERPENTINE RECEPTOR, CLASS E (EPSILON)-RELATED"/>
    <property type="match status" value="1"/>
</dbReference>
<dbReference type="EMBL" id="CAJFCV020000002">
    <property type="protein sequence ID" value="CAG9094191.1"/>
    <property type="molecule type" value="Genomic_DNA"/>
</dbReference>
<evidence type="ECO:0000256" key="1">
    <source>
        <dbReference type="ARBA" id="ARBA00006803"/>
    </source>
</evidence>
<feature type="transmembrane region" description="Helical" evidence="2">
    <location>
        <begin position="147"/>
        <end position="165"/>
    </location>
</feature>
<proteinExistence type="inferred from homology"/>
<feature type="transmembrane region" description="Helical" evidence="2">
    <location>
        <begin position="232"/>
        <end position="253"/>
    </location>
</feature>
<dbReference type="GO" id="GO:0016020">
    <property type="term" value="C:membrane"/>
    <property type="evidence" value="ECO:0007669"/>
    <property type="project" value="InterPro"/>
</dbReference>
<evidence type="ECO:0000256" key="2">
    <source>
        <dbReference type="SAM" id="Phobius"/>
    </source>
</evidence>
<dbReference type="OrthoDB" id="5819751at2759"/>
<sequence length="339" mass="39361">MFSQHLWFLVNALSLGGRMNVSEQTYSEWLAQKDEPNSLRISLFLIEIVLHVGTIVTNIVFIICVSQTSTFHKNLKLMCVNNHGILVAGATIRMAIVINIISFDFFFSCQQKTYLNMIRGTLIVATKFSYLNVVAERAVATKKAARYEGSGFTSGVVILVIWWTLCGLLGIFEPLLFIVIVSLILPAISIILMEKYNKRQYHSLPQMAKSLSARYQIVENIRTLRMFRRWSYLYVVVIFLEAIMLFMNVSLVLPRGMIYEWRLISNLYDMLFVSYTLICPLFLIRAHPHLQIAFDRLLYGKTTSKRFPRDVSQKYIHHEDANAYFERLHSTWQRHMSAY</sequence>
<feature type="transmembrane region" description="Helical" evidence="2">
    <location>
        <begin position="113"/>
        <end position="135"/>
    </location>
</feature>
<keyword evidence="2" id="KW-0812">Transmembrane</keyword>
<dbReference type="WBParaSite" id="BXY_1071000.1">
    <property type="protein sequence ID" value="BXY_1071000.1"/>
    <property type="gene ID" value="BXY_1071000"/>
</dbReference>
<keyword evidence="2" id="KW-1133">Transmembrane helix</keyword>
<protein>
    <submittedName>
        <fullName evidence="3">(pine wood nematode) hypothetical protein</fullName>
    </submittedName>
</protein>
<dbReference type="GO" id="GO:0007606">
    <property type="term" value="P:sensory perception of chemical stimulus"/>
    <property type="evidence" value="ECO:0007669"/>
    <property type="project" value="InterPro"/>
</dbReference>
<evidence type="ECO:0000313" key="7">
    <source>
        <dbReference type="WBParaSite" id="BXY_1071000.1"/>
    </source>
</evidence>
<dbReference type="Pfam" id="PF03125">
    <property type="entry name" value="Sre"/>
    <property type="match status" value="1"/>
</dbReference>
<evidence type="ECO:0000313" key="5">
    <source>
        <dbReference type="Proteomes" id="UP000095284"/>
    </source>
</evidence>
<accession>A0A1I7SCF9</accession>
<dbReference type="AlphaFoldDB" id="A0A1I7SCF9"/>
<dbReference type="SMR" id="A0A1I7SCF9"/>
<feature type="transmembrane region" description="Helical" evidence="2">
    <location>
        <begin position="171"/>
        <end position="193"/>
    </location>
</feature>
<reference evidence="4" key="2">
    <citation type="submission" date="2020-08" db="EMBL/GenBank/DDBJ databases">
        <authorList>
            <person name="Kikuchi T."/>
        </authorList>
    </citation>
    <scope>NUCLEOTIDE SEQUENCE</scope>
    <source>
        <strain evidence="3">Ka4C1</strain>
    </source>
</reference>
<dbReference type="Proteomes" id="UP000582659">
    <property type="component" value="Unassembled WGS sequence"/>
</dbReference>
<reference evidence="7" key="1">
    <citation type="submission" date="2016-11" db="UniProtKB">
        <authorList>
            <consortium name="WormBaseParasite"/>
        </authorList>
    </citation>
    <scope>IDENTIFICATION</scope>
</reference>
<evidence type="ECO:0000313" key="4">
    <source>
        <dbReference type="EMBL" id="CAG9094191.1"/>
    </source>
</evidence>
<dbReference type="EMBL" id="CAJFDI010000002">
    <property type="protein sequence ID" value="CAD5214126.1"/>
    <property type="molecule type" value="Genomic_DNA"/>
</dbReference>
<dbReference type="Proteomes" id="UP000659654">
    <property type="component" value="Unassembled WGS sequence"/>
</dbReference>
<keyword evidence="6" id="KW-1185">Reference proteome</keyword>
<gene>
    <name evidence="3" type="ORF">BXYJ_LOCUS3374</name>
</gene>
<feature type="transmembrane region" description="Helical" evidence="2">
    <location>
        <begin position="41"/>
        <end position="65"/>
    </location>
</feature>
<evidence type="ECO:0000313" key="6">
    <source>
        <dbReference type="Proteomes" id="UP000659654"/>
    </source>
</evidence>
<dbReference type="InterPro" id="IPR052860">
    <property type="entry name" value="NRL-GPCR1"/>
</dbReference>
<organism evidence="5 7">
    <name type="scientific">Bursaphelenchus xylophilus</name>
    <name type="common">Pinewood nematode worm</name>
    <name type="synonym">Aphelenchoides xylophilus</name>
    <dbReference type="NCBI Taxonomy" id="6326"/>
    <lineage>
        <taxon>Eukaryota</taxon>
        <taxon>Metazoa</taxon>
        <taxon>Ecdysozoa</taxon>
        <taxon>Nematoda</taxon>
        <taxon>Chromadorea</taxon>
        <taxon>Rhabditida</taxon>
        <taxon>Tylenchina</taxon>
        <taxon>Tylenchomorpha</taxon>
        <taxon>Aphelenchoidea</taxon>
        <taxon>Aphelenchoididae</taxon>
        <taxon>Bursaphelenchus</taxon>
    </lineage>
</organism>
<comment type="similarity">
    <text evidence="1">Belongs to the nematode receptor-like protein sre family.</text>
</comment>